<organism evidence="1 2">
    <name type="scientific">Tetrapyrgos nigripes</name>
    <dbReference type="NCBI Taxonomy" id="182062"/>
    <lineage>
        <taxon>Eukaryota</taxon>
        <taxon>Fungi</taxon>
        <taxon>Dikarya</taxon>
        <taxon>Basidiomycota</taxon>
        <taxon>Agaricomycotina</taxon>
        <taxon>Agaricomycetes</taxon>
        <taxon>Agaricomycetidae</taxon>
        <taxon>Agaricales</taxon>
        <taxon>Marasmiineae</taxon>
        <taxon>Marasmiaceae</taxon>
        <taxon>Tetrapyrgos</taxon>
    </lineage>
</organism>
<evidence type="ECO:0000313" key="2">
    <source>
        <dbReference type="Proteomes" id="UP000559256"/>
    </source>
</evidence>
<dbReference type="EMBL" id="JAACJM010000002">
    <property type="protein sequence ID" value="KAF5374354.1"/>
    <property type="molecule type" value="Genomic_DNA"/>
</dbReference>
<dbReference type="AlphaFoldDB" id="A0A8H5H0I5"/>
<protein>
    <submittedName>
        <fullName evidence="1">Uncharacterized protein</fullName>
    </submittedName>
</protein>
<gene>
    <name evidence="1" type="ORF">D9758_004732</name>
</gene>
<name>A0A8H5H0I5_9AGAR</name>
<keyword evidence="2" id="KW-1185">Reference proteome</keyword>
<dbReference type="Proteomes" id="UP000559256">
    <property type="component" value="Unassembled WGS sequence"/>
</dbReference>
<comment type="caution">
    <text evidence="1">The sequence shown here is derived from an EMBL/GenBank/DDBJ whole genome shotgun (WGS) entry which is preliminary data.</text>
</comment>
<accession>A0A8H5H0I5</accession>
<proteinExistence type="predicted"/>
<evidence type="ECO:0000313" key="1">
    <source>
        <dbReference type="EMBL" id="KAF5374354.1"/>
    </source>
</evidence>
<reference evidence="1 2" key="1">
    <citation type="journal article" date="2020" name="ISME J.">
        <title>Uncovering the hidden diversity of litter-decomposition mechanisms in mushroom-forming fungi.</title>
        <authorList>
            <person name="Floudas D."/>
            <person name="Bentzer J."/>
            <person name="Ahren D."/>
            <person name="Johansson T."/>
            <person name="Persson P."/>
            <person name="Tunlid A."/>
        </authorList>
    </citation>
    <scope>NUCLEOTIDE SEQUENCE [LARGE SCALE GENOMIC DNA]</scope>
    <source>
        <strain evidence="1 2">CBS 291.85</strain>
    </source>
</reference>
<sequence length="202" mass="23188">MNRRIFMRNAYTLSEWWTSQGDGQGGYGGSPGRCSDREIEGHSALWKYSRFTPVQKRPTKMHSSPPCLSPCNGTTGNEPMALRSRLSVIPTTQPFAPTTTTTLPLQDCDCHETHSNALSFPVDASCWFFLATRLHIWNRANINHIDLDDFRVALPVYKPFFSSRFSFETQPSPWTRPEPFLRSLKEDSREDCRRRRLWAGVT</sequence>